<feature type="compositionally biased region" description="Low complexity" evidence="2">
    <location>
        <begin position="1"/>
        <end position="10"/>
    </location>
</feature>
<comment type="similarity">
    <text evidence="1">Belongs to the TRAFAC class TrmE-Era-EngA-EngB-Septin-like GTPase superfamily. Septin GTPase family.</text>
</comment>
<name>A0A086T4B9_HAPC1</name>
<gene>
    <name evidence="4" type="ORF">ACRE_050330</name>
</gene>
<feature type="region of interest" description="Disordered" evidence="2">
    <location>
        <begin position="39"/>
        <end position="91"/>
    </location>
</feature>
<comment type="caution">
    <text evidence="4">The sequence shown here is derived from an EMBL/GenBank/DDBJ whole genome shotgun (WGS) entry which is preliminary data.</text>
</comment>
<evidence type="ECO:0000256" key="1">
    <source>
        <dbReference type="RuleBase" id="RU004560"/>
    </source>
</evidence>
<dbReference type="InterPro" id="IPR027417">
    <property type="entry name" value="P-loop_NTPase"/>
</dbReference>
<evidence type="ECO:0000313" key="4">
    <source>
        <dbReference type="EMBL" id="KFH44201.1"/>
    </source>
</evidence>
<dbReference type="OrthoDB" id="4150765at2759"/>
<dbReference type="Gene3D" id="3.40.50.300">
    <property type="entry name" value="P-loop containing nucleotide triphosphate hydrolases"/>
    <property type="match status" value="1"/>
</dbReference>
<dbReference type="GO" id="GO:0005525">
    <property type="term" value="F:GTP binding"/>
    <property type="evidence" value="ECO:0007669"/>
    <property type="project" value="UniProtKB-KW"/>
</dbReference>
<proteinExistence type="inferred from homology"/>
<dbReference type="Pfam" id="PF00735">
    <property type="entry name" value="Septin"/>
    <property type="match status" value="1"/>
</dbReference>
<dbReference type="AlphaFoldDB" id="A0A086T4B9"/>
<dbReference type="STRING" id="857340.A0A086T4B9"/>
<dbReference type="PANTHER" id="PTHR18884">
    <property type="entry name" value="SEPTIN"/>
    <property type="match status" value="1"/>
</dbReference>
<dbReference type="PROSITE" id="PS51719">
    <property type="entry name" value="G_SEPTIN"/>
    <property type="match status" value="1"/>
</dbReference>
<dbReference type="EMBL" id="JPKY01000053">
    <property type="protein sequence ID" value="KFH44201.1"/>
    <property type="molecule type" value="Genomic_DNA"/>
</dbReference>
<dbReference type="HOGENOM" id="CLU_018628_1_0_1"/>
<dbReference type="InterPro" id="IPR030379">
    <property type="entry name" value="G_SEPTIN_dom"/>
</dbReference>
<feature type="compositionally biased region" description="Low complexity" evidence="2">
    <location>
        <begin position="63"/>
        <end position="73"/>
    </location>
</feature>
<evidence type="ECO:0000256" key="2">
    <source>
        <dbReference type="SAM" id="MobiDB-lite"/>
    </source>
</evidence>
<evidence type="ECO:0000259" key="3">
    <source>
        <dbReference type="PROSITE" id="PS51719"/>
    </source>
</evidence>
<keyword evidence="1" id="KW-0342">GTP-binding</keyword>
<organism evidence="4 5">
    <name type="scientific">Hapsidospora chrysogenum (strain ATCC 11550 / CBS 779.69 / DSM 880 / IAM 14645 / JCM 23072 / IMI 49137)</name>
    <name type="common">Acremonium chrysogenum</name>
    <dbReference type="NCBI Taxonomy" id="857340"/>
    <lineage>
        <taxon>Eukaryota</taxon>
        <taxon>Fungi</taxon>
        <taxon>Dikarya</taxon>
        <taxon>Ascomycota</taxon>
        <taxon>Pezizomycotina</taxon>
        <taxon>Sordariomycetes</taxon>
        <taxon>Hypocreomycetidae</taxon>
        <taxon>Hypocreales</taxon>
        <taxon>Bionectriaceae</taxon>
        <taxon>Hapsidospora</taxon>
    </lineage>
</organism>
<keyword evidence="1" id="KW-0547">Nucleotide-binding</keyword>
<protein>
    <recommendedName>
        <fullName evidence="3">Septin-type G domain-containing protein</fullName>
    </recommendedName>
</protein>
<feature type="compositionally biased region" description="Low complexity" evidence="2">
    <location>
        <begin position="111"/>
        <end position="131"/>
    </location>
</feature>
<feature type="domain" description="Septin-type G" evidence="3">
    <location>
        <begin position="181"/>
        <end position="459"/>
    </location>
</feature>
<feature type="region of interest" description="Disordered" evidence="2">
    <location>
        <begin position="106"/>
        <end position="170"/>
    </location>
</feature>
<feature type="compositionally biased region" description="Polar residues" evidence="2">
    <location>
        <begin position="79"/>
        <end position="90"/>
    </location>
</feature>
<dbReference type="SUPFAM" id="SSF52540">
    <property type="entry name" value="P-loop containing nucleoside triphosphate hydrolases"/>
    <property type="match status" value="1"/>
</dbReference>
<accession>A0A086T4B9</accession>
<dbReference type="Proteomes" id="UP000029964">
    <property type="component" value="Unassembled WGS sequence"/>
</dbReference>
<sequence>MRPVPGVAGDHPGGGGDDALATPTAAPMSCFITTEAAIEASSANSSPPQFRPTFPRRKRSLESTSHPTRSRQPSPTPTGDSITSLSSTMLDSELGQEIPQDRLPYAAQGTPAGLSGSASAISSPASASYPGNSMDPASPERRGRSAAPSSDWQSRREAAPQLVMPRLAVPQRRPFSEAGKSVGKLKVLVAGHSGIGKTSLVQAIAHICEHIVHIDPVASTSHNEFSEMWASTKPRPWWQAESMHGSSRRRRRSSTGEVLDRNLCFVVKSPFQLSSSRKHLAERNYVEDLLSPLLDKPMEDSDLWNIISSGGLSIVDAVLYMIPHTGLEVRDIECIKSLQDKTNIIALLARSDELDADSISSAKDLIRQQIAEHGLDFFSFTTPNSDPEITDVFSVSSATVTDHDEMDASVLMSSGYVQPLVKTDLGRLVEQVFSMDGSAWLRHCAATKCVQWRREQDHGLGLQMALMHRDPAKCALSSVLTVNPFVERRYWSRVEVSNWAQGLRHSLETEKLHHLAQQRLAARPHRWQRSGDLVRRPGESSGRRRASEQINPVHQDPLGILPVLSQLKRNGQFTVEFLSSLGLIGCVAAWLIGPEWACRRGLRHLPEEVLAWIFMI</sequence>
<feature type="region of interest" description="Disordered" evidence="2">
    <location>
        <begin position="1"/>
        <end position="23"/>
    </location>
</feature>
<evidence type="ECO:0000313" key="5">
    <source>
        <dbReference type="Proteomes" id="UP000029964"/>
    </source>
</evidence>
<keyword evidence="5" id="KW-1185">Reference proteome</keyword>
<reference evidence="5" key="1">
    <citation type="journal article" date="2014" name="Genome Announc.">
        <title>Genome sequence and annotation of Acremonium chrysogenum, producer of the beta-lactam antibiotic cephalosporin C.</title>
        <authorList>
            <person name="Terfehr D."/>
            <person name="Dahlmann T.A."/>
            <person name="Specht T."/>
            <person name="Zadra I."/>
            <person name="Kuernsteiner H."/>
            <person name="Kueck U."/>
        </authorList>
    </citation>
    <scope>NUCLEOTIDE SEQUENCE [LARGE SCALE GENOMIC DNA]</scope>
    <source>
        <strain evidence="5">ATCC 11550 / CBS 779.69 / DSM 880 / IAM 14645 / JCM 23072 / IMI 49137</strain>
    </source>
</reference>